<evidence type="ECO:0000256" key="3">
    <source>
        <dbReference type="ARBA" id="ARBA00023235"/>
    </source>
</evidence>
<keyword evidence="6" id="KW-0732">Signal</keyword>
<evidence type="ECO:0000313" key="9">
    <source>
        <dbReference type="EMBL" id="TSJ73927.1"/>
    </source>
</evidence>
<dbReference type="RefSeq" id="WP_144116927.1">
    <property type="nucleotide sequence ID" value="NZ_JACHGE010000002.1"/>
</dbReference>
<dbReference type="InterPro" id="IPR044609">
    <property type="entry name" value="FKBP2/11"/>
</dbReference>
<evidence type="ECO:0000313" key="8">
    <source>
        <dbReference type="EMBL" id="KAA5823439.1"/>
    </source>
</evidence>
<feature type="domain" description="PPIase FKBP-type" evidence="7">
    <location>
        <begin position="195"/>
        <end position="277"/>
    </location>
</feature>
<evidence type="ECO:0000259" key="7">
    <source>
        <dbReference type="PROSITE" id="PS50059"/>
    </source>
</evidence>
<dbReference type="InterPro" id="IPR001179">
    <property type="entry name" value="PPIase_FKBP_dom"/>
</dbReference>
<protein>
    <recommendedName>
        <fullName evidence="5">Peptidyl-prolyl cis-trans isomerase</fullName>
        <ecNumber evidence="5">5.2.1.8</ecNumber>
    </recommendedName>
</protein>
<dbReference type="Gene3D" id="3.10.50.40">
    <property type="match status" value="2"/>
</dbReference>
<comment type="caution">
    <text evidence="8">The sequence shown here is derived from an EMBL/GenBank/DDBJ whole genome shotgun (WGS) entry which is preliminary data.</text>
</comment>
<reference evidence="8" key="3">
    <citation type="submission" date="2019-09" db="EMBL/GenBank/DDBJ databases">
        <authorList>
            <person name="Zhang D.-C."/>
        </authorList>
    </citation>
    <scope>NUCLEOTIDE SEQUENCE</scope>
    <source>
        <strain evidence="8">RU-4-M-4</strain>
    </source>
</reference>
<evidence type="ECO:0000256" key="4">
    <source>
        <dbReference type="PROSITE-ProRule" id="PRU00277"/>
    </source>
</evidence>
<dbReference type="EMBL" id="VWRS01000008">
    <property type="protein sequence ID" value="KAA5823439.1"/>
    <property type="molecule type" value="Genomic_DNA"/>
</dbReference>
<dbReference type="PROSITE" id="PS51257">
    <property type="entry name" value="PROKAR_LIPOPROTEIN"/>
    <property type="match status" value="1"/>
</dbReference>
<dbReference type="OrthoDB" id="9814548at2"/>
<reference evidence="8 11" key="1">
    <citation type="journal article" date="2015" name="Int. J. Syst. Evol. Microbiol.">
        <title>Algibacter amylolyticus sp. nov., isolated from intertidal sediment.</title>
        <authorList>
            <person name="Zhang D.C."/>
            <person name="Wu J."/>
            <person name="Neuner K."/>
            <person name="Yao J."/>
            <person name="Margesin R."/>
        </authorList>
    </citation>
    <scope>NUCLEOTIDE SEQUENCE [LARGE SCALE GENOMIC DNA]</scope>
    <source>
        <strain evidence="8 11">RU-4-M-4</strain>
    </source>
</reference>
<dbReference type="PANTHER" id="PTHR45779">
    <property type="entry name" value="PEPTIDYLPROLYL ISOMERASE"/>
    <property type="match status" value="1"/>
</dbReference>
<feature type="chain" id="PRO_5024380617" description="Peptidyl-prolyl cis-trans isomerase" evidence="6">
    <location>
        <begin position="22"/>
        <end position="277"/>
    </location>
</feature>
<evidence type="ECO:0000313" key="11">
    <source>
        <dbReference type="Proteomes" id="UP000322315"/>
    </source>
</evidence>
<evidence type="ECO:0000256" key="2">
    <source>
        <dbReference type="ARBA" id="ARBA00023110"/>
    </source>
</evidence>
<accession>A0A5M7B1U9</accession>
<name>A0A5M7B1U9_9FLAO</name>
<dbReference type="InterPro" id="IPR046357">
    <property type="entry name" value="PPIase_dom_sf"/>
</dbReference>
<evidence type="ECO:0000256" key="5">
    <source>
        <dbReference type="RuleBase" id="RU003915"/>
    </source>
</evidence>
<dbReference type="Proteomes" id="UP000315145">
    <property type="component" value="Unassembled WGS sequence"/>
</dbReference>
<dbReference type="SUPFAM" id="SSF54534">
    <property type="entry name" value="FKBP-like"/>
    <property type="match status" value="2"/>
</dbReference>
<keyword evidence="2 4" id="KW-0697">Rotamase</keyword>
<dbReference type="Pfam" id="PF00254">
    <property type="entry name" value="FKBP_C"/>
    <property type="match status" value="2"/>
</dbReference>
<comment type="catalytic activity">
    <reaction evidence="1 4 5">
        <text>[protein]-peptidylproline (omega=180) = [protein]-peptidylproline (omega=0)</text>
        <dbReference type="Rhea" id="RHEA:16237"/>
        <dbReference type="Rhea" id="RHEA-COMP:10747"/>
        <dbReference type="Rhea" id="RHEA-COMP:10748"/>
        <dbReference type="ChEBI" id="CHEBI:83833"/>
        <dbReference type="ChEBI" id="CHEBI:83834"/>
        <dbReference type="EC" id="5.2.1.8"/>
    </reaction>
</comment>
<dbReference type="Proteomes" id="UP000322315">
    <property type="component" value="Unassembled WGS sequence"/>
</dbReference>
<dbReference type="AlphaFoldDB" id="A0A5M7B1U9"/>
<proteinExistence type="inferred from homology"/>
<reference evidence="9 10" key="2">
    <citation type="submission" date="2019-07" db="EMBL/GenBank/DDBJ databases">
        <title>Algibacter marinivivus sp. nov., isolated from the surface of a marine red alga.</title>
        <authorList>
            <person name="Zhong X."/>
            <person name="Xu W."/>
            <person name="Zhang Y."/>
            <person name="Zhang Q."/>
            <person name="Du Z."/>
        </authorList>
    </citation>
    <scope>NUCLEOTIDE SEQUENCE [LARGE SCALE GENOMIC DNA]</scope>
    <source>
        <strain evidence="9 10">RU-4-M-4</strain>
    </source>
</reference>
<comment type="similarity">
    <text evidence="5">Belongs to the FKBP-type PPIase family.</text>
</comment>
<dbReference type="EMBL" id="VMBF01000008">
    <property type="protein sequence ID" value="TSJ73927.1"/>
    <property type="molecule type" value="Genomic_DNA"/>
</dbReference>
<gene>
    <name evidence="8" type="ORF">F2B50_12085</name>
    <name evidence="9" type="ORF">FPF71_12085</name>
</gene>
<dbReference type="EC" id="5.2.1.8" evidence="5"/>
<sequence length="277" mass="29677">MMKKLCMVLAVILFTACSSDDAPKDYTSENEQEIQAYIATNNLTVQSSNSGLYYIIDNPGTGVTPLTTDRVKVAYKGYLTDGTVFDESPEEGVSFTFLNSLIPGFSEGITYFKEGGSGTLIIPAHLAYGSSANGSIPAGSVIIFDIELIYVNYKTENEAEIQNYLIENELTAQQSGTGLFFTIDEPGDGEQPTLTDNVTFTIKGYFTDGEVFFESTTATDVQLNSILSGLAEGITYFNEGGSGTLYIPAHLTYGNTGAAGIEGGSVLIYDITLLSVN</sequence>
<evidence type="ECO:0000313" key="10">
    <source>
        <dbReference type="Proteomes" id="UP000315145"/>
    </source>
</evidence>
<dbReference type="PROSITE" id="PS50059">
    <property type="entry name" value="FKBP_PPIASE"/>
    <property type="match status" value="2"/>
</dbReference>
<evidence type="ECO:0000256" key="6">
    <source>
        <dbReference type="SAM" id="SignalP"/>
    </source>
</evidence>
<keyword evidence="10" id="KW-1185">Reference proteome</keyword>
<keyword evidence="3 4" id="KW-0413">Isomerase</keyword>
<feature type="domain" description="PPIase FKBP-type" evidence="7">
    <location>
        <begin position="68"/>
        <end position="152"/>
    </location>
</feature>
<feature type="signal peptide" evidence="6">
    <location>
        <begin position="1"/>
        <end position="21"/>
    </location>
</feature>
<dbReference type="PANTHER" id="PTHR45779:SF7">
    <property type="entry name" value="PEPTIDYLPROLYL ISOMERASE"/>
    <property type="match status" value="1"/>
</dbReference>
<dbReference type="GO" id="GO:0003755">
    <property type="term" value="F:peptidyl-prolyl cis-trans isomerase activity"/>
    <property type="evidence" value="ECO:0007669"/>
    <property type="project" value="UniProtKB-UniRule"/>
</dbReference>
<evidence type="ECO:0000256" key="1">
    <source>
        <dbReference type="ARBA" id="ARBA00000971"/>
    </source>
</evidence>
<organism evidence="8 11">
    <name type="scientific">Algibacter amylolyticus</name>
    <dbReference type="NCBI Taxonomy" id="1608400"/>
    <lineage>
        <taxon>Bacteria</taxon>
        <taxon>Pseudomonadati</taxon>
        <taxon>Bacteroidota</taxon>
        <taxon>Flavobacteriia</taxon>
        <taxon>Flavobacteriales</taxon>
        <taxon>Flavobacteriaceae</taxon>
        <taxon>Algibacter</taxon>
    </lineage>
</organism>